<keyword evidence="7" id="KW-0812">Transmembrane</keyword>
<keyword evidence="10" id="KW-1185">Reference proteome</keyword>
<keyword evidence="3" id="KW-0677">Repeat</keyword>
<accession>A0ABQ6MYW7</accession>
<dbReference type="CDD" id="cd20336">
    <property type="entry name" value="Rcat_RBR"/>
    <property type="match status" value="1"/>
</dbReference>
<sequence>MERRQVMNSPIRLGPNHIRRQPCKINLTTAQKVALASLLLVSGVVVVVGGVVASPFLAASAARKAVHRRKEAAKSKAAAIKRNLELMRLTECEVCMEEKRVYGGFVENGDCPAGFKCCQSCWKNYFDTDVDERASRMRAAREWKLDCMCGCGSSIDHRVLERFAPDALKRVEKELGFRKRLLNRRGKHKVLECPRYGCVGVAYDDGQCGTAMCFVCEESWSLDRRSEVAKMGAEVVSRFLDACSDRLMLGSSRKREERRWLREGAKGYRSCPRCGTGILKNGGCSHMTCKCGHEFTWGAWGNKKRK</sequence>
<comment type="caution">
    <text evidence="9">The sequence shown here is derived from an EMBL/GenBank/DDBJ whole genome shotgun (WGS) entry which is preliminary data.</text>
</comment>
<feature type="domain" description="RING-type" evidence="8">
    <location>
        <begin position="88"/>
        <end position="306"/>
    </location>
</feature>
<proteinExistence type="predicted"/>
<dbReference type="PANTHER" id="PTHR11685">
    <property type="entry name" value="RBR FAMILY RING FINGER AND IBR DOMAIN-CONTAINING"/>
    <property type="match status" value="1"/>
</dbReference>
<dbReference type="Pfam" id="PF22191">
    <property type="entry name" value="IBR_1"/>
    <property type="match status" value="1"/>
</dbReference>
<evidence type="ECO:0000256" key="2">
    <source>
        <dbReference type="ARBA" id="ARBA00022723"/>
    </source>
</evidence>
<gene>
    <name evidence="9" type="ORF">TeGR_g6622</name>
</gene>
<name>A0ABQ6MYW7_9STRA</name>
<dbReference type="InterPro" id="IPR031127">
    <property type="entry name" value="E3_UB_ligase_RBR"/>
</dbReference>
<keyword evidence="7" id="KW-1133">Transmembrane helix</keyword>
<dbReference type="Gene3D" id="1.20.120.1750">
    <property type="match status" value="1"/>
</dbReference>
<dbReference type="InterPro" id="IPR044066">
    <property type="entry name" value="TRIAD_supradom"/>
</dbReference>
<evidence type="ECO:0000256" key="5">
    <source>
        <dbReference type="ARBA" id="ARBA00022786"/>
    </source>
</evidence>
<keyword evidence="2" id="KW-0479">Metal-binding</keyword>
<evidence type="ECO:0000313" key="9">
    <source>
        <dbReference type="EMBL" id="GMI35789.1"/>
    </source>
</evidence>
<protein>
    <recommendedName>
        <fullName evidence="8">RING-type domain-containing protein</fullName>
    </recommendedName>
</protein>
<keyword evidence="1" id="KW-0808">Transferase</keyword>
<dbReference type="PROSITE" id="PS51873">
    <property type="entry name" value="TRIAD"/>
    <property type="match status" value="1"/>
</dbReference>
<dbReference type="SUPFAM" id="SSF57850">
    <property type="entry name" value="RING/U-box"/>
    <property type="match status" value="1"/>
</dbReference>
<reference evidence="9 10" key="1">
    <citation type="journal article" date="2023" name="Commun. Biol.">
        <title>Genome analysis of Parmales, the sister group of diatoms, reveals the evolutionary specialization of diatoms from phago-mixotrophs to photoautotrophs.</title>
        <authorList>
            <person name="Ban H."/>
            <person name="Sato S."/>
            <person name="Yoshikawa S."/>
            <person name="Yamada K."/>
            <person name="Nakamura Y."/>
            <person name="Ichinomiya M."/>
            <person name="Sato N."/>
            <person name="Blanc-Mathieu R."/>
            <person name="Endo H."/>
            <person name="Kuwata A."/>
            <person name="Ogata H."/>
        </authorList>
    </citation>
    <scope>NUCLEOTIDE SEQUENCE [LARGE SCALE GENOMIC DNA]</scope>
</reference>
<keyword evidence="5" id="KW-0833">Ubl conjugation pathway</keyword>
<keyword evidence="6" id="KW-0862">Zinc</keyword>
<evidence type="ECO:0000259" key="8">
    <source>
        <dbReference type="PROSITE" id="PS51873"/>
    </source>
</evidence>
<dbReference type="Proteomes" id="UP001165060">
    <property type="component" value="Unassembled WGS sequence"/>
</dbReference>
<organism evidence="9 10">
    <name type="scientific">Tetraparma gracilis</name>
    <dbReference type="NCBI Taxonomy" id="2962635"/>
    <lineage>
        <taxon>Eukaryota</taxon>
        <taxon>Sar</taxon>
        <taxon>Stramenopiles</taxon>
        <taxon>Ochrophyta</taxon>
        <taxon>Bolidophyceae</taxon>
        <taxon>Parmales</taxon>
        <taxon>Triparmaceae</taxon>
        <taxon>Tetraparma</taxon>
    </lineage>
</organism>
<evidence type="ECO:0000256" key="7">
    <source>
        <dbReference type="SAM" id="Phobius"/>
    </source>
</evidence>
<evidence type="ECO:0000256" key="6">
    <source>
        <dbReference type="ARBA" id="ARBA00022833"/>
    </source>
</evidence>
<evidence type="ECO:0000256" key="1">
    <source>
        <dbReference type="ARBA" id="ARBA00022679"/>
    </source>
</evidence>
<dbReference type="EMBL" id="BRYB01000705">
    <property type="protein sequence ID" value="GMI35789.1"/>
    <property type="molecule type" value="Genomic_DNA"/>
</dbReference>
<feature type="transmembrane region" description="Helical" evidence="7">
    <location>
        <begin position="34"/>
        <end position="59"/>
    </location>
</feature>
<keyword evidence="4" id="KW-0863">Zinc-finger</keyword>
<evidence type="ECO:0000256" key="4">
    <source>
        <dbReference type="ARBA" id="ARBA00022771"/>
    </source>
</evidence>
<keyword evidence="7" id="KW-0472">Membrane</keyword>
<evidence type="ECO:0000313" key="10">
    <source>
        <dbReference type="Proteomes" id="UP001165060"/>
    </source>
</evidence>
<evidence type="ECO:0000256" key="3">
    <source>
        <dbReference type="ARBA" id="ARBA00022737"/>
    </source>
</evidence>